<keyword evidence="1" id="KW-1185">Reference proteome</keyword>
<dbReference type="Proteomes" id="UP000095283">
    <property type="component" value="Unplaced"/>
</dbReference>
<evidence type="ECO:0000313" key="1">
    <source>
        <dbReference type="Proteomes" id="UP000095283"/>
    </source>
</evidence>
<protein>
    <submittedName>
        <fullName evidence="2">Ricin B-type lectin domain-containing protein</fullName>
    </submittedName>
</protein>
<organism evidence="1 2">
    <name type="scientific">Heterorhabditis bacteriophora</name>
    <name type="common">Entomopathogenic nematode worm</name>
    <dbReference type="NCBI Taxonomy" id="37862"/>
    <lineage>
        <taxon>Eukaryota</taxon>
        <taxon>Metazoa</taxon>
        <taxon>Ecdysozoa</taxon>
        <taxon>Nematoda</taxon>
        <taxon>Chromadorea</taxon>
        <taxon>Rhabditida</taxon>
        <taxon>Rhabditina</taxon>
        <taxon>Rhabditomorpha</taxon>
        <taxon>Strongyloidea</taxon>
        <taxon>Heterorhabditidae</taxon>
        <taxon>Heterorhabditis</taxon>
    </lineage>
</organism>
<reference evidence="2" key="1">
    <citation type="submission" date="2016-11" db="UniProtKB">
        <authorList>
            <consortium name="WormBaseParasite"/>
        </authorList>
    </citation>
    <scope>IDENTIFICATION</scope>
</reference>
<dbReference type="AlphaFoldDB" id="A0A1I7XAS2"/>
<name>A0A1I7XAS2_HETBA</name>
<evidence type="ECO:0000313" key="2">
    <source>
        <dbReference type="WBParaSite" id="Hba_14791"/>
    </source>
</evidence>
<dbReference type="WBParaSite" id="Hba_14791">
    <property type="protein sequence ID" value="Hba_14791"/>
    <property type="gene ID" value="Hba_14791"/>
</dbReference>
<proteinExistence type="predicted"/>
<sequence length="134" mass="15386">MPSLTDCNEDFHQSQISHSQSDFCLVSRPGEAGKKNHKLTMARCTLGFDLWQMQLSEEVIELAKHTLLMTIKLTSKKSFKHRKSGFCLSQPLEVGRDKDVPKLPVLTKCGKRNSEQMWSLKAVEWLPKSNYDEF</sequence>
<accession>A0A1I7XAS2</accession>